<dbReference type="SUPFAM" id="SSF49452">
    <property type="entry name" value="Starch-binding domain-like"/>
    <property type="match status" value="1"/>
</dbReference>
<dbReference type="InterPro" id="IPR006047">
    <property type="entry name" value="GH13_cat_dom"/>
</dbReference>
<dbReference type="AlphaFoldDB" id="A0A135Z466"/>
<dbReference type="EC" id="3.2.1.41" evidence="7"/>
<dbReference type="CDD" id="cd02860">
    <property type="entry name" value="E_set_Pullulanase"/>
    <property type="match status" value="1"/>
</dbReference>
<organism evidence="13 16">
    <name type="scientific">Lactobacillus crispatus</name>
    <dbReference type="NCBI Taxonomy" id="47770"/>
    <lineage>
        <taxon>Bacteria</taxon>
        <taxon>Bacillati</taxon>
        <taxon>Bacillota</taxon>
        <taxon>Bacilli</taxon>
        <taxon>Lactobacillales</taxon>
        <taxon>Lactobacillaceae</taxon>
        <taxon>Lactobacillus</taxon>
    </lineage>
</organism>
<dbReference type="RefSeq" id="WP_005719486.1">
    <property type="nucleotide sequence ID" value="NZ_CP046589.1"/>
</dbReference>
<comment type="catalytic activity">
    <reaction evidence="6">
        <text>Hydrolysis of (1-&gt;6)-alpha-D-glucosidic linkages in pullulan, amylopectin and glycogen, and in the alpha- and beta-limit dextrins of amylopectin and glycogen.</text>
        <dbReference type="EC" id="3.2.1.41"/>
    </reaction>
</comment>
<evidence type="ECO:0000256" key="10">
    <source>
        <dbReference type="SAM" id="MobiDB-lite"/>
    </source>
</evidence>
<dbReference type="Gene3D" id="3.20.20.80">
    <property type="entry name" value="Glycosidases"/>
    <property type="match status" value="1"/>
</dbReference>
<feature type="region of interest" description="Disordered" evidence="10">
    <location>
        <begin position="49"/>
        <end position="93"/>
    </location>
</feature>
<dbReference type="InterPro" id="IPR005323">
    <property type="entry name" value="CBM41_pullulanase"/>
</dbReference>
<dbReference type="NCBIfam" id="TIGR02104">
    <property type="entry name" value="pulA_typeI"/>
    <property type="match status" value="1"/>
</dbReference>
<dbReference type="InterPro" id="IPR011840">
    <property type="entry name" value="PulA_typeI"/>
</dbReference>
<evidence type="ECO:0000256" key="3">
    <source>
        <dbReference type="ARBA" id="ARBA00022801"/>
    </source>
</evidence>
<feature type="domain" description="Glycosyl hydrolase family 13 catalytic" evidence="12">
    <location>
        <begin position="540"/>
        <end position="943"/>
    </location>
</feature>
<dbReference type="GO" id="GO:0005975">
    <property type="term" value="P:carbohydrate metabolic process"/>
    <property type="evidence" value="ECO:0007669"/>
    <property type="project" value="InterPro"/>
</dbReference>
<evidence type="ECO:0000256" key="8">
    <source>
        <dbReference type="ARBA" id="ARBA00029618"/>
    </source>
</evidence>
<dbReference type="CDD" id="cd10315">
    <property type="entry name" value="CBM41_pullulanase"/>
    <property type="match status" value="1"/>
</dbReference>
<evidence type="ECO:0000256" key="4">
    <source>
        <dbReference type="ARBA" id="ARBA00022837"/>
    </source>
</evidence>
<sequence length="1259" mass="140235">MILWRNLFMNKKSGHNIKFKSIFVCTSAIMSLWLGANLTTTQVHAAEDNAAPKSSEVVGQTNSSKDNAATATVQNQSNAKAKQRQQGVAPQNVPTVLAAKTKDEGTNNSPAREEVKDQTKVVIHYNGDGEKWVPYIWGKKPNGNGNEYKWAGKDDNGYYSVIDLDKNYDQVGVLIKTKGSWAGKDGTGADRSLNVSDNGKAEVFYKAGSDDAQKVTPEYHSANINLHYYGDDQVNKVNVWTDKDQDNKQLISLTKQGNSQDGSIKLDNTDFNKLFVAPVGSDEITREFTPLPGNKATDIYLVKNDTEAYYSKSFALADQSLSSAYMTSPDSLTVEAGKATTVDKIKGKLSLRNNSIDHIEAVDANTDGKAKKFIIHTKADIDILKDNQVGLGMNFKNVDIGPYVRSKAFDDKYAYDGDDLGCTYDSKKTQIKLWAPTAKEVELNLYDSVDNSAKPTNVIALTRGDRGVWTGIIKGDKKGWAYDFKLTFGNGKITQTDDPYSKAVTVNGVRSVIEDYNNIKPTDFNRMPSFSKPTDAIVYETSIRDFSSDPNSGIKDKGKFLGMIESGKTPTGQVTGLDYLKALGITHVQIMPSYDFASIDETKSLKNQYNWGYDPKNYDVPEGSYSSDPTNPTARIIEMKEMINGLHKAGIRVIMDVVYNHVYNPQEQAFELTVPGYYFRYDADNNTTSDSGCGNDIGSQRKMVRKYIVDSVVYWAKNYNLDGFRFDIMSLLDRETMNDVRAALDKIDPGIITYGEGWEVGNQKYTREEGTTQYTADKVPNVGFFSDDMRNSVKGNDDGSEPGLVIGNGNERNFDKHAVLFTDSFLRGKWLHNDSWEPHNYATPSQMVNYAACHDGKTLYDYIKAAMPNESDENSARRVRLANSMIMLSQGISFFHSGQEALRTKGGNSNSYNSPVNINEINWERVGANKASVQYFQKLAKLRKQLPILHLNDFNKIYDENVTKIISYGRETKDKNIKGVFEYEYNVNGKKLLIVFNVNNDKVALNNVDLSHGKKLLDSDGNVKLSDKTMLAPLSTLVVDEDGTMVLPDVPKPDQPVSPTTPGDKPGKPTTPENPRIPDQKPANPIVPQETIITPEAPSENSIIDNTKNIINGSEETTTVSTQDNTTTEILLTHNAYVYDSEANPIYQNDNKLVLKAGDTIKPLDNGKKYSIKGKLFYKVAKNQFVKVANTVSYYKLAHNSFVYNKHGKAVKKNGKRILLKKNKHISLHSDKVVKIKGKKFYQLKDGSFIKARNVKRIG</sequence>
<dbReference type="EMBL" id="VUAV01000048">
    <property type="protein sequence ID" value="KAA8812120.1"/>
    <property type="molecule type" value="Genomic_DNA"/>
</dbReference>
<reference evidence="13 16" key="2">
    <citation type="submission" date="2019-09" db="EMBL/GenBank/DDBJ databases">
        <title>Comparative analysis of L. crispatus genomes revealed niche specific adaptation to different host and body sites.</title>
        <authorList>
            <person name="Pan M."/>
            <person name="Hidalgo-Cantabrana C."/>
            <person name="Barrangou R."/>
        </authorList>
    </citation>
    <scope>NUCLEOTIDE SEQUENCE [LARGE SCALE GENOMIC DNA]</scope>
    <source>
        <strain evidence="13 16">NCK2488</strain>
    </source>
</reference>
<dbReference type="EMBL" id="PKIW01000071">
    <property type="protein sequence ID" value="PLT10495.1"/>
    <property type="molecule type" value="Genomic_DNA"/>
</dbReference>
<proteinExistence type="inferred from homology"/>
<evidence type="ECO:0000313" key="14">
    <source>
        <dbReference type="EMBL" id="PLT10495.1"/>
    </source>
</evidence>
<dbReference type="GO" id="GO:0030246">
    <property type="term" value="F:carbohydrate binding"/>
    <property type="evidence" value="ECO:0007669"/>
    <property type="project" value="InterPro"/>
</dbReference>
<evidence type="ECO:0000256" key="5">
    <source>
        <dbReference type="ARBA" id="ARBA00023295"/>
    </source>
</evidence>
<feature type="signal peptide" evidence="11">
    <location>
        <begin position="1"/>
        <end position="45"/>
    </location>
</feature>
<dbReference type="Pfam" id="PF00128">
    <property type="entry name" value="Alpha-amylase"/>
    <property type="match status" value="1"/>
</dbReference>
<dbReference type="Gene3D" id="2.60.40.1110">
    <property type="match status" value="1"/>
</dbReference>
<dbReference type="CDD" id="cd11341">
    <property type="entry name" value="AmyAc_Pullulanase_LD-like"/>
    <property type="match status" value="1"/>
</dbReference>
<dbReference type="Gene3D" id="2.60.40.10">
    <property type="entry name" value="Immunoglobulins"/>
    <property type="match status" value="1"/>
</dbReference>
<keyword evidence="3 13" id="KW-0378">Hydrolase</keyword>
<dbReference type="InterPro" id="IPR004193">
    <property type="entry name" value="Glyco_hydro_13_N"/>
</dbReference>
<evidence type="ECO:0000313" key="15">
    <source>
        <dbReference type="Proteomes" id="UP000235119"/>
    </source>
</evidence>
<evidence type="ECO:0000256" key="1">
    <source>
        <dbReference type="ARBA" id="ARBA00008061"/>
    </source>
</evidence>
<dbReference type="InterPro" id="IPR014756">
    <property type="entry name" value="Ig_E-set"/>
</dbReference>
<evidence type="ECO:0000313" key="16">
    <source>
        <dbReference type="Proteomes" id="UP000324504"/>
    </source>
</evidence>
<dbReference type="Pfam" id="PF02922">
    <property type="entry name" value="CBM_48"/>
    <property type="match status" value="1"/>
</dbReference>
<keyword evidence="5 13" id="KW-0326">Glycosidase</keyword>
<dbReference type="InterPro" id="IPR013783">
    <property type="entry name" value="Ig-like_fold"/>
</dbReference>
<evidence type="ECO:0000259" key="12">
    <source>
        <dbReference type="SMART" id="SM00642"/>
    </source>
</evidence>
<dbReference type="InterPro" id="IPR013784">
    <property type="entry name" value="Carb-bd-like_fold"/>
</dbReference>
<evidence type="ECO:0000256" key="7">
    <source>
        <dbReference type="ARBA" id="ARBA00024062"/>
    </source>
</evidence>
<evidence type="ECO:0000256" key="6">
    <source>
        <dbReference type="ARBA" id="ARBA00023965"/>
    </source>
</evidence>
<feature type="region of interest" description="Disordered" evidence="10">
    <location>
        <begin position="1045"/>
        <end position="1100"/>
    </location>
</feature>
<comment type="similarity">
    <text evidence="1">Belongs to the glycosyl hydrolase 13 family.</text>
</comment>
<reference evidence="14 15" key="1">
    <citation type="submission" date="2017-12" db="EMBL/GenBank/DDBJ databases">
        <title>Phylogenetic diversity of female urinary microbiome.</title>
        <authorList>
            <person name="Thomas-White K."/>
            <person name="Wolfe A.J."/>
        </authorList>
    </citation>
    <scope>NUCLEOTIDE SEQUENCE [LARGE SCALE GENOMIC DNA]</scope>
    <source>
        <strain evidence="14 15">UMB0085</strain>
    </source>
</reference>
<dbReference type="PANTHER" id="PTHR43002">
    <property type="entry name" value="GLYCOGEN DEBRANCHING ENZYME"/>
    <property type="match status" value="1"/>
</dbReference>
<dbReference type="Pfam" id="PF03217">
    <property type="entry name" value="SlpA"/>
    <property type="match status" value="2"/>
</dbReference>
<dbReference type="Proteomes" id="UP000324504">
    <property type="component" value="Unassembled WGS sequence"/>
</dbReference>
<dbReference type="SUPFAM" id="SSF51445">
    <property type="entry name" value="(Trans)glycosidases"/>
    <property type="match status" value="1"/>
</dbReference>
<protein>
    <recommendedName>
        <fullName evidence="7">pullulanase</fullName>
        <ecNumber evidence="7">3.2.1.41</ecNumber>
    </recommendedName>
    <alternativeName>
        <fullName evidence="8">Alpha-dextrin endo-1,6-alpha-glucosidase</fullName>
    </alternativeName>
    <alternativeName>
        <fullName evidence="9">Pullulan 6-glucanohydrolase</fullName>
    </alternativeName>
</protein>
<feature type="compositionally biased region" description="Polar residues" evidence="10">
    <location>
        <begin position="57"/>
        <end position="93"/>
    </location>
</feature>
<evidence type="ECO:0000256" key="2">
    <source>
        <dbReference type="ARBA" id="ARBA00022729"/>
    </source>
</evidence>
<evidence type="ECO:0000256" key="11">
    <source>
        <dbReference type="SAM" id="SignalP"/>
    </source>
</evidence>
<evidence type="ECO:0000313" key="13">
    <source>
        <dbReference type="EMBL" id="KAA8812120.1"/>
    </source>
</evidence>
<dbReference type="GO" id="GO:0051060">
    <property type="term" value="F:pullulanase activity"/>
    <property type="evidence" value="ECO:0007669"/>
    <property type="project" value="UniProtKB-EC"/>
</dbReference>
<comment type="caution">
    <text evidence="13">The sequence shown here is derived from an EMBL/GenBank/DDBJ whole genome shotgun (WGS) entry which is preliminary data.</text>
</comment>
<dbReference type="SUPFAM" id="SSF81296">
    <property type="entry name" value="E set domains"/>
    <property type="match status" value="1"/>
</dbReference>
<keyword evidence="2 11" id="KW-0732">Signal</keyword>
<gene>
    <name evidence="13" type="primary">pulA</name>
    <name evidence="14" type="ORF">CYJ79_10295</name>
    <name evidence="13" type="ORF">F1C09_07750</name>
</gene>
<dbReference type="InterPro" id="IPR017853">
    <property type="entry name" value="GH"/>
</dbReference>
<dbReference type="Proteomes" id="UP000235119">
    <property type="component" value="Unassembled WGS sequence"/>
</dbReference>
<feature type="chain" id="PRO_5014530453" description="pullulanase" evidence="11">
    <location>
        <begin position="46"/>
        <end position="1259"/>
    </location>
</feature>
<dbReference type="SMR" id="A0A135Z466"/>
<dbReference type="SMART" id="SM00642">
    <property type="entry name" value="Aamy"/>
    <property type="match status" value="1"/>
</dbReference>
<dbReference type="InterPro" id="IPR024968">
    <property type="entry name" value="SlpA_C_lactobacillus"/>
</dbReference>
<accession>A0A135Z466</accession>
<keyword evidence="4" id="KW-0106">Calcium</keyword>
<evidence type="ECO:0000256" key="9">
    <source>
        <dbReference type="ARBA" id="ARBA00031076"/>
    </source>
</evidence>
<feature type="compositionally biased region" description="Low complexity" evidence="10">
    <location>
        <begin position="1060"/>
        <end position="1071"/>
    </location>
</feature>
<name>A0A135Z466_9LACO</name>